<dbReference type="Gene3D" id="2.40.128.680">
    <property type="match status" value="1"/>
</dbReference>
<dbReference type="PANTHER" id="PTHR47204:SF1">
    <property type="entry name" value="RIBONUCLEASE H2 SUBUNIT C"/>
    <property type="match status" value="1"/>
</dbReference>
<gene>
    <name evidence="2" type="ORF">EKO27_g10325</name>
</gene>
<feature type="compositionally biased region" description="Polar residues" evidence="1">
    <location>
        <begin position="34"/>
        <end position="44"/>
    </location>
</feature>
<keyword evidence="3" id="KW-1185">Reference proteome</keyword>
<dbReference type="EMBL" id="RYZI01000518">
    <property type="protein sequence ID" value="RWA04783.1"/>
    <property type="molecule type" value="Genomic_DNA"/>
</dbReference>
<comment type="caution">
    <text evidence="2">The sequence shown here is derived from an EMBL/GenBank/DDBJ whole genome shotgun (WGS) entry which is preliminary data.</text>
</comment>
<dbReference type="GO" id="GO:0006401">
    <property type="term" value="P:RNA catabolic process"/>
    <property type="evidence" value="ECO:0007669"/>
    <property type="project" value="InterPro"/>
</dbReference>
<dbReference type="InterPro" id="IPR013924">
    <property type="entry name" value="RNase_H2_suC"/>
</dbReference>
<reference evidence="2 3" key="1">
    <citation type="submission" date="2018-12" db="EMBL/GenBank/DDBJ databases">
        <title>Draft genome sequence of Xylaria grammica IHI A82.</title>
        <authorList>
            <person name="Buettner E."/>
            <person name="Kellner H."/>
        </authorList>
    </citation>
    <scope>NUCLEOTIDE SEQUENCE [LARGE SCALE GENOMIC DNA]</scope>
    <source>
        <strain evidence="2 3">IHI A82</strain>
    </source>
</reference>
<dbReference type="Proteomes" id="UP000286045">
    <property type="component" value="Unassembled WGS sequence"/>
</dbReference>
<dbReference type="GO" id="GO:0032299">
    <property type="term" value="C:ribonuclease H2 complex"/>
    <property type="evidence" value="ECO:0007669"/>
    <property type="project" value="InterPro"/>
</dbReference>
<evidence type="ECO:0000313" key="2">
    <source>
        <dbReference type="EMBL" id="RWA04783.1"/>
    </source>
</evidence>
<sequence>MPLPLFTVESEASNQEKVKVNLLPCRIHHDGDVTPSNTFWNPGDTQGEEPNSGKVRSGRLIGYDPDELQTAYFRGRKLHGKSMKLPEGYHGVVVEKTDAKPQTPTQQEPSDEDVEVIENPEDQLEVGVMRGKATFDEFTIWGHESTNDSSEDAYVRGMEEWIAFSEEV</sequence>
<evidence type="ECO:0000313" key="3">
    <source>
        <dbReference type="Proteomes" id="UP000286045"/>
    </source>
</evidence>
<dbReference type="Pfam" id="PF08615">
    <property type="entry name" value="RNase_H2_suC"/>
    <property type="match status" value="1"/>
</dbReference>
<proteinExistence type="predicted"/>
<accession>A0A439CRL0</accession>
<organism evidence="2 3">
    <name type="scientific">Xylaria grammica</name>
    <dbReference type="NCBI Taxonomy" id="363999"/>
    <lineage>
        <taxon>Eukaryota</taxon>
        <taxon>Fungi</taxon>
        <taxon>Dikarya</taxon>
        <taxon>Ascomycota</taxon>
        <taxon>Pezizomycotina</taxon>
        <taxon>Sordariomycetes</taxon>
        <taxon>Xylariomycetidae</taxon>
        <taxon>Xylariales</taxon>
        <taxon>Xylariaceae</taxon>
        <taxon>Xylaria</taxon>
    </lineage>
</organism>
<name>A0A439CRL0_9PEZI</name>
<feature type="region of interest" description="Disordered" evidence="1">
    <location>
        <begin position="34"/>
        <end position="55"/>
    </location>
</feature>
<evidence type="ECO:0000256" key="1">
    <source>
        <dbReference type="SAM" id="MobiDB-lite"/>
    </source>
</evidence>
<dbReference type="AlphaFoldDB" id="A0A439CRL0"/>
<dbReference type="STRING" id="363999.A0A439CRL0"/>
<protein>
    <submittedName>
        <fullName evidence="2">Uncharacterized protein</fullName>
    </submittedName>
</protein>
<dbReference type="CDD" id="cd09271">
    <property type="entry name" value="RNase_H2-C"/>
    <property type="match status" value="1"/>
</dbReference>
<dbReference type="PANTHER" id="PTHR47204">
    <property type="entry name" value="OS02G0168900 PROTEIN"/>
    <property type="match status" value="1"/>
</dbReference>